<dbReference type="InterPro" id="IPR028081">
    <property type="entry name" value="Leu-bd"/>
</dbReference>
<evidence type="ECO:0000313" key="8">
    <source>
        <dbReference type="Proteomes" id="UP000664800"/>
    </source>
</evidence>
<keyword evidence="2" id="KW-0813">Transport</keyword>
<feature type="signal peptide" evidence="5">
    <location>
        <begin position="1"/>
        <end position="21"/>
    </location>
</feature>
<feature type="chain" id="PRO_5034821582" evidence="5">
    <location>
        <begin position="22"/>
        <end position="378"/>
    </location>
</feature>
<keyword evidence="4" id="KW-0029">Amino-acid transport</keyword>
<dbReference type="SUPFAM" id="SSF53822">
    <property type="entry name" value="Periplasmic binding protein-like I"/>
    <property type="match status" value="1"/>
</dbReference>
<evidence type="ECO:0000256" key="1">
    <source>
        <dbReference type="ARBA" id="ARBA00010062"/>
    </source>
</evidence>
<dbReference type="AlphaFoldDB" id="A0A8I1SUB3"/>
<comment type="caution">
    <text evidence="7">The sequence shown here is derived from an EMBL/GenBank/DDBJ whole genome shotgun (WGS) entry which is preliminary data.</text>
</comment>
<sequence length="378" mass="39604">MKFFATLFAGLSLMAATSAFAATPGVTDTQIVIGQSAPLTGPAAQLGIRLRMGIEAYFKQVNADGGVAGRSLKLVSLDDGYEPARAVANTKTFINGGDVFALLGYVGTPTTLAAKPLIDQAGIPLIGPFTGAMGLRSPVDPYIFNIRASYNDETRKIVDQFLFLGLKKIAVFYQDDAYGMAGLTGVQKALAAHNLKPVATGTVKRNTVDVAGALASILPSKPDLIVEVGTYTEVAAFNQQAIAKGYGGQFANVSFVGSEALAKALGPEGNGVIITQVVPFPFSTVTPLVREYQAAMNSAGHKGDYDFTSLEGYIDAKVLVQALRKAGKTLTRASLMDALNSMGNENLGGFTVHFSPDNHSGSDYVDTTSITASGGFRH</sequence>
<keyword evidence="3 5" id="KW-0732">Signal</keyword>
<protein>
    <submittedName>
        <fullName evidence="7">ABC transporter substrate-binding protein</fullName>
    </submittedName>
</protein>
<reference evidence="7" key="1">
    <citation type="submission" date="2021-02" db="EMBL/GenBank/DDBJ databases">
        <title>Thiocyanate and organic carbon inputs drive convergent selection for specific autotrophic Afipia and Thiobacillus strains within complex microbiomes.</title>
        <authorList>
            <person name="Huddy R.J."/>
            <person name="Sachdeva R."/>
            <person name="Kadzinga F."/>
            <person name="Kantor R.S."/>
            <person name="Harrison S.T.L."/>
            <person name="Banfield J.F."/>
        </authorList>
    </citation>
    <scope>NUCLEOTIDE SEQUENCE</scope>
    <source>
        <strain evidence="7">SCN18_13_7_16_R3_B_64_19</strain>
    </source>
</reference>
<accession>A0A8I1SUB3</accession>
<dbReference type="RefSeq" id="WP_013122354.1">
    <property type="nucleotide sequence ID" value="NZ_DAIPFP010000003.1"/>
</dbReference>
<organism evidence="7 8">
    <name type="scientific">Thiomonas arsenitoxydans (strain DSM 22701 / CIP 110005 / 3As)</name>
    <dbReference type="NCBI Taxonomy" id="426114"/>
    <lineage>
        <taxon>Bacteria</taxon>
        <taxon>Pseudomonadati</taxon>
        <taxon>Pseudomonadota</taxon>
        <taxon>Betaproteobacteria</taxon>
        <taxon>Burkholderiales</taxon>
        <taxon>Thiomonas</taxon>
    </lineage>
</organism>
<feature type="domain" description="Leucine-binding protein" evidence="6">
    <location>
        <begin position="31"/>
        <end position="363"/>
    </location>
</feature>
<evidence type="ECO:0000256" key="4">
    <source>
        <dbReference type="ARBA" id="ARBA00022970"/>
    </source>
</evidence>
<dbReference type="InterPro" id="IPR000709">
    <property type="entry name" value="Leu_Ile_Val-bd"/>
</dbReference>
<dbReference type="InterPro" id="IPR028082">
    <property type="entry name" value="Peripla_BP_I"/>
</dbReference>
<dbReference type="PANTHER" id="PTHR47235">
    <property type="entry name" value="BLR6548 PROTEIN"/>
    <property type="match status" value="1"/>
</dbReference>
<dbReference type="Gene3D" id="3.40.50.2300">
    <property type="match status" value="2"/>
</dbReference>
<dbReference type="PANTHER" id="PTHR47235:SF1">
    <property type="entry name" value="BLR6548 PROTEIN"/>
    <property type="match status" value="1"/>
</dbReference>
<gene>
    <name evidence="7" type="ORF">J0I24_08965</name>
</gene>
<evidence type="ECO:0000256" key="2">
    <source>
        <dbReference type="ARBA" id="ARBA00022448"/>
    </source>
</evidence>
<dbReference type="CDD" id="cd19978">
    <property type="entry name" value="PBP1_ABC_ligand_binding-like"/>
    <property type="match status" value="1"/>
</dbReference>
<evidence type="ECO:0000256" key="3">
    <source>
        <dbReference type="ARBA" id="ARBA00022729"/>
    </source>
</evidence>
<dbReference type="Proteomes" id="UP000664800">
    <property type="component" value="Unassembled WGS sequence"/>
</dbReference>
<dbReference type="GO" id="GO:0006865">
    <property type="term" value="P:amino acid transport"/>
    <property type="evidence" value="ECO:0007669"/>
    <property type="project" value="UniProtKB-KW"/>
</dbReference>
<dbReference type="Pfam" id="PF13458">
    <property type="entry name" value="Peripla_BP_6"/>
    <property type="match status" value="1"/>
</dbReference>
<dbReference type="EMBL" id="JAFKMR010000017">
    <property type="protein sequence ID" value="MBN8744425.1"/>
    <property type="molecule type" value="Genomic_DNA"/>
</dbReference>
<comment type="similarity">
    <text evidence="1">Belongs to the leucine-binding protein family.</text>
</comment>
<evidence type="ECO:0000313" key="7">
    <source>
        <dbReference type="EMBL" id="MBN8744425.1"/>
    </source>
</evidence>
<name>A0A8I1SUB3_THIA3</name>
<dbReference type="PRINTS" id="PR00337">
    <property type="entry name" value="LEUILEVALBP"/>
</dbReference>
<evidence type="ECO:0000259" key="6">
    <source>
        <dbReference type="Pfam" id="PF13458"/>
    </source>
</evidence>
<proteinExistence type="inferred from homology"/>
<evidence type="ECO:0000256" key="5">
    <source>
        <dbReference type="SAM" id="SignalP"/>
    </source>
</evidence>